<organism evidence="1 2">
    <name type="scientific">Kitasatospora cathayae</name>
    <dbReference type="NCBI Taxonomy" id="3004092"/>
    <lineage>
        <taxon>Bacteria</taxon>
        <taxon>Bacillati</taxon>
        <taxon>Actinomycetota</taxon>
        <taxon>Actinomycetes</taxon>
        <taxon>Kitasatosporales</taxon>
        <taxon>Streptomycetaceae</taxon>
        <taxon>Kitasatospora</taxon>
    </lineage>
</organism>
<sequence>MEITVRHLLRLREEFVRWDKGERHSFCVTQASLPLFRRFGEDYLLEPTPTGTRFTWTFAFELNSLLARPPALTDLPNKAFPRTLIADTKRHFGAA</sequence>
<dbReference type="SUPFAM" id="SSF55961">
    <property type="entry name" value="Bet v1-like"/>
    <property type="match status" value="1"/>
</dbReference>
<dbReference type="Pfam" id="PF10604">
    <property type="entry name" value="Polyketide_cyc2"/>
    <property type="match status" value="1"/>
</dbReference>
<name>A0ABY7Q1Y9_9ACTN</name>
<keyword evidence="2" id="KW-1185">Reference proteome</keyword>
<dbReference type="EMBL" id="CP115450">
    <property type="protein sequence ID" value="WBP86651.1"/>
    <property type="molecule type" value="Genomic_DNA"/>
</dbReference>
<gene>
    <name evidence="1" type="ORF">O1G21_12895</name>
</gene>
<proteinExistence type="predicted"/>
<dbReference type="InterPro" id="IPR019587">
    <property type="entry name" value="Polyketide_cyclase/dehydratase"/>
</dbReference>
<dbReference type="Proteomes" id="UP001212821">
    <property type="component" value="Chromosome"/>
</dbReference>
<evidence type="ECO:0000313" key="1">
    <source>
        <dbReference type="EMBL" id="WBP86651.1"/>
    </source>
</evidence>
<reference evidence="2" key="1">
    <citation type="submission" date="2022-12" db="EMBL/GenBank/DDBJ databases">
        <authorList>
            <person name="Mo P."/>
        </authorList>
    </citation>
    <scope>NUCLEOTIDE SEQUENCE [LARGE SCALE GENOMIC DNA]</scope>
    <source>
        <strain evidence="2">HUAS 3-15</strain>
    </source>
</reference>
<protein>
    <submittedName>
        <fullName evidence="1">SRPBCC family protein</fullName>
    </submittedName>
</protein>
<dbReference type="RefSeq" id="WP_270143459.1">
    <property type="nucleotide sequence ID" value="NZ_CP115450.1"/>
</dbReference>
<accession>A0ABY7Q1Y9</accession>
<evidence type="ECO:0000313" key="2">
    <source>
        <dbReference type="Proteomes" id="UP001212821"/>
    </source>
</evidence>